<evidence type="ECO:0000313" key="2">
    <source>
        <dbReference type="EMBL" id="SEN87916.1"/>
    </source>
</evidence>
<dbReference type="Pfam" id="PF13412">
    <property type="entry name" value="HTH_24"/>
    <property type="match status" value="1"/>
</dbReference>
<dbReference type="CDD" id="cd05151">
    <property type="entry name" value="ChoK-like"/>
    <property type="match status" value="1"/>
</dbReference>
<dbReference type="SUPFAM" id="SSF46785">
    <property type="entry name" value="Winged helix' DNA-binding domain"/>
    <property type="match status" value="1"/>
</dbReference>
<dbReference type="PANTHER" id="PTHR22603">
    <property type="entry name" value="CHOLINE/ETHANOALAMINE KINASE"/>
    <property type="match status" value="1"/>
</dbReference>
<keyword evidence="2" id="KW-0808">Transferase</keyword>
<sequence length="628" mass="73163">MSKLYDILLLINNSERVSQRFLSEESGISLGSVNAIVKNLEEQNYILKTNQKRGYELTSQGLSVLEKYIAENQEDRIYLENFDDEQTVKQAVILAAGEKEIFKKPVSFLSMGEERIIDRIIRILDDAGIDEIIVVAGYEKEYFYNLAKTNPKIKVVENNRYKYTGTMASLACCKDYINDDFILLENDMIFEERAIFNLLEDKNRTSMIITSESGSGDEALVELRNGMVYKMSKDIHQLNKIDGEMIGITKISKDFYDKMLEEYQYNRNPYVNYEYIIMDIAREYKLGYIKIDDLMWFEIDSEKHLSIARGHIYSSILRREDEIRTENIKSELINGLGINCEDILSIEAVGGMTNNNYKVNINGEYYILRMPGVGTSDMISRADEKNNARIGAILGLDTEIVYFNEYTGVKVSRFIENAETLNPQTASYEENMEIVAALLKKLHFSCLDFENEFNVFREIEKYERLVKEANGKYYDAEYPDVRARVMALEEELSRIGKDCYTCHNDTVPENFVKGDNNKTYLIDWEYSGMNDPMWDIAGHILECNFNKDEEELFKSKYFSIENPFRKASKKGNEIEEEKILLFKICQDFLWTIWTVLKEAKGVSFGEYGPMRYKRAKENLDLFYDKYMQ</sequence>
<dbReference type="InterPro" id="IPR036390">
    <property type="entry name" value="WH_DNA-bd_sf"/>
</dbReference>
<protein>
    <submittedName>
        <fullName evidence="2">Thiamine kinase</fullName>
    </submittedName>
</protein>
<organism evidence="2 3">
    <name type="scientific">Peptostreptococcus russellii</name>
    <dbReference type="NCBI Taxonomy" id="215200"/>
    <lineage>
        <taxon>Bacteria</taxon>
        <taxon>Bacillati</taxon>
        <taxon>Bacillota</taxon>
        <taxon>Clostridia</taxon>
        <taxon>Peptostreptococcales</taxon>
        <taxon>Peptostreptococcaceae</taxon>
        <taxon>Peptostreptococcus</taxon>
    </lineage>
</organism>
<dbReference type="GO" id="GO:0006646">
    <property type="term" value="P:phosphatidylethanolamine biosynthetic process"/>
    <property type="evidence" value="ECO:0007669"/>
    <property type="project" value="TreeGrafter"/>
</dbReference>
<reference evidence="2 3" key="1">
    <citation type="submission" date="2016-10" db="EMBL/GenBank/DDBJ databases">
        <authorList>
            <person name="de Groot N.N."/>
        </authorList>
    </citation>
    <scope>NUCLEOTIDE SEQUENCE [LARGE SCALE GENOMIC DNA]</scope>
    <source>
        <strain evidence="2 3">Calf135</strain>
    </source>
</reference>
<dbReference type="InterPro" id="IPR025877">
    <property type="entry name" value="MobA-like_NTP_Trfase"/>
</dbReference>
<feature type="domain" description="MobA-like NTP transferase" evidence="1">
    <location>
        <begin position="91"/>
        <end position="220"/>
    </location>
</feature>
<dbReference type="SUPFAM" id="SSF53448">
    <property type="entry name" value="Nucleotide-diphospho-sugar transferases"/>
    <property type="match status" value="1"/>
</dbReference>
<dbReference type="Proteomes" id="UP000199512">
    <property type="component" value="Unassembled WGS sequence"/>
</dbReference>
<dbReference type="GO" id="GO:0004305">
    <property type="term" value="F:ethanolamine kinase activity"/>
    <property type="evidence" value="ECO:0007669"/>
    <property type="project" value="TreeGrafter"/>
</dbReference>
<dbReference type="Gene3D" id="3.90.1200.10">
    <property type="match status" value="1"/>
</dbReference>
<proteinExistence type="predicted"/>
<dbReference type="InterPro" id="IPR029044">
    <property type="entry name" value="Nucleotide-diphossugar_trans"/>
</dbReference>
<dbReference type="Gene3D" id="3.90.550.10">
    <property type="entry name" value="Spore Coat Polysaccharide Biosynthesis Protein SpsA, Chain A"/>
    <property type="match status" value="1"/>
</dbReference>
<dbReference type="Pfam" id="PF12804">
    <property type="entry name" value="NTP_transf_3"/>
    <property type="match status" value="1"/>
</dbReference>
<dbReference type="RefSeq" id="WP_091976074.1">
    <property type="nucleotide sequence ID" value="NZ_CAUWDX010000003.1"/>
</dbReference>
<dbReference type="EMBL" id="FODF01000022">
    <property type="protein sequence ID" value="SEN87916.1"/>
    <property type="molecule type" value="Genomic_DNA"/>
</dbReference>
<dbReference type="SUPFAM" id="SSF56112">
    <property type="entry name" value="Protein kinase-like (PK-like)"/>
    <property type="match status" value="1"/>
</dbReference>
<keyword evidence="3" id="KW-1185">Reference proteome</keyword>
<accession>A0A1H8K629</accession>
<name>A0A1H8K629_9FIRM</name>
<dbReference type="STRING" id="215200.SAMN05216454_12214"/>
<dbReference type="Pfam" id="PF01633">
    <property type="entry name" value="Choline_kinase"/>
    <property type="match status" value="1"/>
</dbReference>
<evidence type="ECO:0000259" key="1">
    <source>
        <dbReference type="Pfam" id="PF12804"/>
    </source>
</evidence>
<dbReference type="InterPro" id="IPR036388">
    <property type="entry name" value="WH-like_DNA-bd_sf"/>
</dbReference>
<gene>
    <name evidence="2" type="ORF">SAMN05216454_12214</name>
</gene>
<dbReference type="Gene3D" id="3.30.200.20">
    <property type="entry name" value="Phosphorylase Kinase, domain 1"/>
    <property type="match status" value="1"/>
</dbReference>
<evidence type="ECO:0000313" key="3">
    <source>
        <dbReference type="Proteomes" id="UP000199512"/>
    </source>
</evidence>
<dbReference type="OrthoDB" id="9803871at2"/>
<dbReference type="InterPro" id="IPR011009">
    <property type="entry name" value="Kinase-like_dom_sf"/>
</dbReference>
<keyword evidence="2" id="KW-0418">Kinase</keyword>
<dbReference type="Gene3D" id="1.10.10.10">
    <property type="entry name" value="Winged helix-like DNA-binding domain superfamily/Winged helix DNA-binding domain"/>
    <property type="match status" value="1"/>
</dbReference>
<dbReference type="PANTHER" id="PTHR22603:SF66">
    <property type="entry name" value="ETHANOLAMINE KINASE"/>
    <property type="match status" value="1"/>
</dbReference>
<dbReference type="GO" id="GO:0016779">
    <property type="term" value="F:nucleotidyltransferase activity"/>
    <property type="evidence" value="ECO:0007669"/>
    <property type="project" value="UniProtKB-ARBA"/>
</dbReference>
<dbReference type="GO" id="GO:0005737">
    <property type="term" value="C:cytoplasm"/>
    <property type="evidence" value="ECO:0007669"/>
    <property type="project" value="TreeGrafter"/>
</dbReference>
<dbReference type="AlphaFoldDB" id="A0A1H8K629"/>